<keyword evidence="1" id="KW-0472">Membrane</keyword>
<organism evidence="2 3">
    <name type="scientific">Luteimicrobium subarcticum</name>
    <dbReference type="NCBI Taxonomy" id="620910"/>
    <lineage>
        <taxon>Bacteria</taxon>
        <taxon>Bacillati</taxon>
        <taxon>Actinomycetota</taxon>
        <taxon>Actinomycetes</taxon>
        <taxon>Micrococcales</taxon>
        <taxon>Luteimicrobium</taxon>
    </lineage>
</organism>
<comment type="caution">
    <text evidence="2">The sequence shown here is derived from an EMBL/GenBank/DDBJ whole genome shotgun (WGS) entry which is preliminary data.</text>
</comment>
<dbReference type="InterPro" id="IPR025329">
    <property type="entry name" value="DUF4235"/>
</dbReference>
<dbReference type="EMBL" id="PGTZ01000010">
    <property type="protein sequence ID" value="PJI86691.1"/>
    <property type="molecule type" value="Genomic_DNA"/>
</dbReference>
<keyword evidence="1" id="KW-0812">Transmembrane</keyword>
<gene>
    <name evidence="2" type="ORF">CLV34_2611</name>
</gene>
<evidence type="ECO:0000313" key="2">
    <source>
        <dbReference type="EMBL" id="PJI86691.1"/>
    </source>
</evidence>
<feature type="transmembrane region" description="Helical" evidence="1">
    <location>
        <begin position="47"/>
        <end position="67"/>
    </location>
</feature>
<proteinExistence type="predicted"/>
<protein>
    <submittedName>
        <fullName evidence="2">Uncharacterized protein DUF4235</fullName>
    </submittedName>
</protein>
<reference evidence="2 3" key="1">
    <citation type="submission" date="2017-11" db="EMBL/GenBank/DDBJ databases">
        <title>Genomic Encyclopedia of Archaeal and Bacterial Type Strains, Phase II (KMG-II): From Individual Species to Whole Genera.</title>
        <authorList>
            <person name="Goeker M."/>
        </authorList>
    </citation>
    <scope>NUCLEOTIDE SEQUENCE [LARGE SCALE GENOMIC DNA]</scope>
    <source>
        <strain evidence="2 3">DSM 22413</strain>
    </source>
</reference>
<dbReference type="RefSeq" id="WP_100350720.1">
    <property type="nucleotide sequence ID" value="NZ_PGTZ01000010.1"/>
</dbReference>
<dbReference type="Proteomes" id="UP000231586">
    <property type="component" value="Unassembled WGS sequence"/>
</dbReference>
<keyword evidence="1" id="KW-1133">Transmembrane helix</keyword>
<evidence type="ECO:0000313" key="3">
    <source>
        <dbReference type="Proteomes" id="UP000231586"/>
    </source>
</evidence>
<dbReference type="OrthoDB" id="3268522at2"/>
<evidence type="ECO:0000256" key="1">
    <source>
        <dbReference type="SAM" id="Phobius"/>
    </source>
</evidence>
<dbReference type="Pfam" id="PF14019">
    <property type="entry name" value="DUF4235"/>
    <property type="match status" value="1"/>
</dbReference>
<name>A0A2M8W6Y5_9MICO</name>
<dbReference type="AlphaFoldDB" id="A0A2M8W6Y5"/>
<sequence length="86" mass="8728">MAEKPDITTQVLTTVLSAAAGWAAQKIVRSVWSRSGMKAPRNATDTEVTAAAAILFAALAAAVGAAAQRAATQGAGVAARRLKRGH</sequence>
<keyword evidence="3" id="KW-1185">Reference proteome</keyword>
<accession>A0A2M8W6Y5</accession>